<reference evidence="3" key="1">
    <citation type="journal article" date="2019" name="Int. J. Syst. Evol. Microbiol.">
        <title>The Global Catalogue of Microorganisms (GCM) 10K type strain sequencing project: providing services to taxonomists for standard genome sequencing and annotation.</title>
        <authorList>
            <consortium name="The Broad Institute Genomics Platform"/>
            <consortium name="The Broad Institute Genome Sequencing Center for Infectious Disease"/>
            <person name="Wu L."/>
            <person name="Ma J."/>
        </authorList>
    </citation>
    <scope>NUCLEOTIDE SEQUENCE [LARGE SCALE GENOMIC DNA]</scope>
    <source>
        <strain evidence="3">JCM 16898</strain>
    </source>
</reference>
<evidence type="ECO:0008006" key="4">
    <source>
        <dbReference type="Google" id="ProtNLM"/>
    </source>
</evidence>
<keyword evidence="3" id="KW-1185">Reference proteome</keyword>
<feature type="region of interest" description="Disordered" evidence="1">
    <location>
        <begin position="66"/>
        <end position="107"/>
    </location>
</feature>
<dbReference type="Proteomes" id="UP001500689">
    <property type="component" value="Unassembled WGS sequence"/>
</dbReference>
<gene>
    <name evidence="2" type="ORF">GCM10022222_19680</name>
</gene>
<proteinExistence type="predicted"/>
<sequence length="135" mass="13472">MTSGALLTAEGLGGVKLGMTEQELTAEGITLTPLKESSGCKYYDVAGAGTPAATAVVSPERRVVAVKPAGSAHTPEGVGDGSTKDEVTATYPGTSETASGLVSPAGDQGTYRFSLSKDGAVRSVEVHTASHDCAG</sequence>
<evidence type="ECO:0000313" key="3">
    <source>
        <dbReference type="Proteomes" id="UP001500689"/>
    </source>
</evidence>
<accession>A0ABP6VHP3</accession>
<evidence type="ECO:0000256" key="1">
    <source>
        <dbReference type="SAM" id="MobiDB-lite"/>
    </source>
</evidence>
<name>A0ABP6VHP3_9PSEU</name>
<evidence type="ECO:0000313" key="2">
    <source>
        <dbReference type="EMBL" id="GAA3536069.1"/>
    </source>
</evidence>
<dbReference type="EMBL" id="BAAAZN010000003">
    <property type="protein sequence ID" value="GAA3536069.1"/>
    <property type="molecule type" value="Genomic_DNA"/>
</dbReference>
<comment type="caution">
    <text evidence="2">The sequence shown here is derived from an EMBL/GenBank/DDBJ whole genome shotgun (WGS) entry which is preliminary data.</text>
</comment>
<feature type="compositionally biased region" description="Polar residues" evidence="1">
    <location>
        <begin position="91"/>
        <end position="100"/>
    </location>
</feature>
<organism evidence="2 3">
    <name type="scientific">Amycolatopsis ultiminotia</name>
    <dbReference type="NCBI Taxonomy" id="543629"/>
    <lineage>
        <taxon>Bacteria</taxon>
        <taxon>Bacillati</taxon>
        <taxon>Actinomycetota</taxon>
        <taxon>Actinomycetes</taxon>
        <taxon>Pseudonocardiales</taxon>
        <taxon>Pseudonocardiaceae</taxon>
        <taxon>Amycolatopsis</taxon>
    </lineage>
</organism>
<protein>
    <recommendedName>
        <fullName evidence="4">Lipoprotein</fullName>
    </recommendedName>
</protein>